<reference evidence="8" key="1">
    <citation type="submission" date="2020-05" db="EMBL/GenBank/DDBJ databases">
        <authorList>
            <person name="Chiriac C."/>
            <person name="Salcher M."/>
            <person name="Ghai R."/>
            <person name="Kavagutti S V."/>
        </authorList>
    </citation>
    <scope>NUCLEOTIDE SEQUENCE</scope>
</reference>
<proteinExistence type="predicted"/>
<keyword evidence="3 6" id="KW-0812">Transmembrane</keyword>
<keyword evidence="5 6" id="KW-0472">Membrane</keyword>
<feature type="transmembrane region" description="Helical" evidence="6">
    <location>
        <begin position="105"/>
        <end position="124"/>
    </location>
</feature>
<dbReference type="EMBL" id="CAFAAJ010000190">
    <property type="protein sequence ID" value="CAB4821099.1"/>
    <property type="molecule type" value="Genomic_DNA"/>
</dbReference>
<evidence type="ECO:0000256" key="3">
    <source>
        <dbReference type="ARBA" id="ARBA00022692"/>
    </source>
</evidence>
<keyword evidence="2" id="KW-1003">Cell membrane</keyword>
<accession>A0A6J7PF56</accession>
<evidence type="ECO:0000256" key="2">
    <source>
        <dbReference type="ARBA" id="ARBA00022475"/>
    </source>
</evidence>
<comment type="subcellular location">
    <subcellularLocation>
        <location evidence="1">Cell membrane</location>
        <topology evidence="1">Multi-pass membrane protein</topology>
    </subcellularLocation>
</comment>
<name>A0A6J7PF56_9ZZZZ</name>
<evidence type="ECO:0000313" key="7">
    <source>
        <dbReference type="EMBL" id="CAB4821099.1"/>
    </source>
</evidence>
<evidence type="ECO:0000313" key="8">
    <source>
        <dbReference type="EMBL" id="CAB5004250.1"/>
    </source>
</evidence>
<dbReference type="GO" id="GO:0005886">
    <property type="term" value="C:plasma membrane"/>
    <property type="evidence" value="ECO:0007669"/>
    <property type="project" value="UniProtKB-SubCell"/>
</dbReference>
<dbReference type="PANTHER" id="PTHR33452:SF1">
    <property type="entry name" value="INNER MEMBRANE PROTEIN YPHA-RELATED"/>
    <property type="match status" value="1"/>
</dbReference>
<sequence>MSDQSNLALLVLRLVLGLFLAYHGYNKFFGGGRITGTARWFASIGFRAPSLQALLAATTEVGAGVLLAAGLLTPLAAAAVISVMIVAIVSSHWKVGFFIFKDGGGWEYCASIAVAAFAIGTIGAGEWSLDRALDIGFDGWDGAIVTGAVGVGGALAQLLVFYRPKASR</sequence>
<dbReference type="InterPro" id="IPR032808">
    <property type="entry name" value="DoxX"/>
</dbReference>
<keyword evidence="4 6" id="KW-1133">Transmembrane helix</keyword>
<dbReference type="EMBL" id="CAFBON010000246">
    <property type="protein sequence ID" value="CAB5004250.1"/>
    <property type="molecule type" value="Genomic_DNA"/>
</dbReference>
<dbReference type="Pfam" id="PF07681">
    <property type="entry name" value="DoxX"/>
    <property type="match status" value="1"/>
</dbReference>
<dbReference type="InterPro" id="IPR051907">
    <property type="entry name" value="DoxX-like_oxidoreductase"/>
</dbReference>
<feature type="transmembrane region" description="Helical" evidence="6">
    <location>
        <begin position="75"/>
        <end position="93"/>
    </location>
</feature>
<evidence type="ECO:0000256" key="6">
    <source>
        <dbReference type="SAM" id="Phobius"/>
    </source>
</evidence>
<dbReference type="AlphaFoldDB" id="A0A6J7PF56"/>
<organism evidence="8">
    <name type="scientific">freshwater metagenome</name>
    <dbReference type="NCBI Taxonomy" id="449393"/>
    <lineage>
        <taxon>unclassified sequences</taxon>
        <taxon>metagenomes</taxon>
        <taxon>ecological metagenomes</taxon>
    </lineage>
</organism>
<evidence type="ECO:0000256" key="1">
    <source>
        <dbReference type="ARBA" id="ARBA00004651"/>
    </source>
</evidence>
<dbReference type="PANTHER" id="PTHR33452">
    <property type="entry name" value="OXIDOREDUCTASE CATD-RELATED"/>
    <property type="match status" value="1"/>
</dbReference>
<protein>
    <submittedName>
        <fullName evidence="8">Unannotated protein</fullName>
    </submittedName>
</protein>
<evidence type="ECO:0000256" key="5">
    <source>
        <dbReference type="ARBA" id="ARBA00023136"/>
    </source>
</evidence>
<feature type="transmembrane region" description="Helical" evidence="6">
    <location>
        <begin position="6"/>
        <end position="25"/>
    </location>
</feature>
<gene>
    <name evidence="7" type="ORF">UFOPK3001_02189</name>
    <name evidence="8" type="ORF">UFOPK3954_01940</name>
</gene>
<feature type="transmembrane region" description="Helical" evidence="6">
    <location>
        <begin position="144"/>
        <end position="162"/>
    </location>
</feature>
<evidence type="ECO:0000256" key="4">
    <source>
        <dbReference type="ARBA" id="ARBA00022989"/>
    </source>
</evidence>